<dbReference type="InterPro" id="IPR001041">
    <property type="entry name" value="2Fe-2S_ferredoxin-type"/>
</dbReference>
<evidence type="ECO:0000256" key="9">
    <source>
        <dbReference type="ARBA" id="ARBA00022723"/>
    </source>
</evidence>
<comment type="cofactor">
    <cofactor evidence="1">
        <name>[4Fe-4S] cluster</name>
        <dbReference type="ChEBI" id="CHEBI:49883"/>
    </cofactor>
</comment>
<dbReference type="EMBL" id="JXTB01000372">
    <property type="protein sequence ID" value="PON43391.1"/>
    <property type="molecule type" value="Genomic_DNA"/>
</dbReference>
<keyword evidence="15" id="KW-0408">Iron</keyword>
<dbReference type="InterPro" id="IPR006656">
    <property type="entry name" value="Mopterin_OxRdtase"/>
</dbReference>
<dbReference type="InterPro" id="IPR010228">
    <property type="entry name" value="NADH_UbQ_OxRdtase_Gsu"/>
</dbReference>
<keyword evidence="12" id="KW-1278">Translocase</keyword>
<dbReference type="Proteomes" id="UP000237105">
    <property type="component" value="Unassembled WGS sequence"/>
</dbReference>
<dbReference type="InterPro" id="IPR006963">
    <property type="entry name" value="Mopterin_OxRdtase_4Fe-4S_dom"/>
</dbReference>
<keyword evidence="19" id="KW-0496">Mitochondrion</keyword>
<evidence type="ECO:0000256" key="2">
    <source>
        <dbReference type="ARBA" id="ARBA00004273"/>
    </source>
</evidence>
<comment type="cofactor">
    <cofactor evidence="21">
        <name>[2Fe-2S] cluster</name>
        <dbReference type="ChEBI" id="CHEBI:190135"/>
    </cofactor>
</comment>
<dbReference type="InterPro" id="IPR050123">
    <property type="entry name" value="Prok_molybdopt-oxidoreductase"/>
</dbReference>
<evidence type="ECO:0000259" key="26">
    <source>
        <dbReference type="PROSITE" id="PS51669"/>
    </source>
</evidence>
<dbReference type="Pfam" id="PF00384">
    <property type="entry name" value="Molybdopterin"/>
    <property type="match status" value="1"/>
</dbReference>
<evidence type="ECO:0000256" key="12">
    <source>
        <dbReference type="ARBA" id="ARBA00022967"/>
    </source>
</evidence>
<evidence type="ECO:0000256" key="24">
    <source>
        <dbReference type="SAM" id="MobiDB-lite"/>
    </source>
</evidence>
<keyword evidence="14" id="KW-0560">Oxidoreductase</keyword>
<evidence type="ECO:0000256" key="6">
    <source>
        <dbReference type="ARBA" id="ARBA00022485"/>
    </source>
</evidence>
<evidence type="ECO:0000256" key="8">
    <source>
        <dbReference type="ARBA" id="ARBA00022714"/>
    </source>
</evidence>
<evidence type="ECO:0000256" key="20">
    <source>
        <dbReference type="ARBA" id="ARBA00023136"/>
    </source>
</evidence>
<dbReference type="Gene3D" id="3.40.228.10">
    <property type="entry name" value="Dimethylsulfoxide Reductase, domain 2"/>
    <property type="match status" value="1"/>
</dbReference>
<keyword evidence="5" id="KW-0813">Transport</keyword>
<protein>
    <recommendedName>
        <fullName evidence="4">NADH:ubiquinone reductase (H(+)-translocating)</fullName>
        <ecNumber evidence="4">7.1.1.2</ecNumber>
    </recommendedName>
</protein>
<evidence type="ECO:0000256" key="5">
    <source>
        <dbReference type="ARBA" id="ARBA00022448"/>
    </source>
</evidence>
<dbReference type="GO" id="GO:0008137">
    <property type="term" value="F:NADH dehydrogenase (ubiquinone) activity"/>
    <property type="evidence" value="ECO:0007669"/>
    <property type="project" value="UniProtKB-EC"/>
</dbReference>
<dbReference type="InterPro" id="IPR054351">
    <property type="entry name" value="NADH_UbQ_OxRdtase_ferredoxin"/>
</dbReference>
<dbReference type="Pfam" id="PF22151">
    <property type="entry name" value="Fer4_NDSU1"/>
    <property type="match status" value="1"/>
</dbReference>
<dbReference type="PROSITE" id="PS51669">
    <property type="entry name" value="4FE4S_MOW_BIS_MGD"/>
    <property type="match status" value="1"/>
</dbReference>
<evidence type="ECO:0000256" key="14">
    <source>
        <dbReference type="ARBA" id="ARBA00023002"/>
    </source>
</evidence>
<dbReference type="GO" id="GO:0042773">
    <property type="term" value="P:ATP synthesis coupled electron transport"/>
    <property type="evidence" value="ECO:0007669"/>
    <property type="project" value="InterPro"/>
</dbReference>
<evidence type="ECO:0000313" key="27">
    <source>
        <dbReference type="EMBL" id="PON43391.1"/>
    </source>
</evidence>
<dbReference type="OrthoDB" id="10249365at2759"/>
<keyword evidence="9" id="KW-0479">Metal-binding</keyword>
<dbReference type="GO" id="GO:0016651">
    <property type="term" value="F:oxidoreductase activity, acting on NAD(P)H"/>
    <property type="evidence" value="ECO:0007669"/>
    <property type="project" value="InterPro"/>
</dbReference>
<dbReference type="Pfam" id="PF09326">
    <property type="entry name" value="NADH_dhqG_C"/>
    <property type="match status" value="1"/>
</dbReference>
<feature type="domain" description="2Fe-2S ferredoxin-type" evidence="25">
    <location>
        <begin position="81"/>
        <end position="159"/>
    </location>
</feature>
<proteinExistence type="inferred from homology"/>
<dbReference type="SUPFAM" id="SSF53706">
    <property type="entry name" value="Formate dehydrogenase/DMSO reductase, domains 1-3"/>
    <property type="match status" value="1"/>
</dbReference>
<reference evidence="28" key="1">
    <citation type="submission" date="2016-06" db="EMBL/GenBank/DDBJ databases">
        <title>Parallel loss of symbiosis genes in relatives of nitrogen-fixing non-legume Parasponia.</title>
        <authorList>
            <person name="Van Velzen R."/>
            <person name="Holmer R."/>
            <person name="Bu F."/>
            <person name="Rutten L."/>
            <person name="Van Zeijl A."/>
            <person name="Liu W."/>
            <person name="Santuari L."/>
            <person name="Cao Q."/>
            <person name="Sharma T."/>
            <person name="Shen D."/>
            <person name="Roswanjaya Y."/>
            <person name="Wardhani T."/>
            <person name="Kalhor M.S."/>
            <person name="Jansen J."/>
            <person name="Van den Hoogen J."/>
            <person name="Gungor B."/>
            <person name="Hartog M."/>
            <person name="Hontelez J."/>
            <person name="Verver J."/>
            <person name="Yang W.-C."/>
            <person name="Schijlen E."/>
            <person name="Repin R."/>
            <person name="Schilthuizen M."/>
            <person name="Schranz E."/>
            <person name="Heidstra R."/>
            <person name="Miyata K."/>
            <person name="Fedorova E."/>
            <person name="Kohlen W."/>
            <person name="Bisseling T."/>
            <person name="Smit S."/>
            <person name="Geurts R."/>
        </authorList>
    </citation>
    <scope>NUCLEOTIDE SEQUENCE [LARGE SCALE GENOMIC DNA]</scope>
    <source>
        <strain evidence="28">cv. WU1-14</strain>
    </source>
</reference>
<dbReference type="PROSITE" id="PS51085">
    <property type="entry name" value="2FE2S_FER_2"/>
    <property type="match status" value="1"/>
</dbReference>
<evidence type="ECO:0000256" key="23">
    <source>
        <dbReference type="RuleBase" id="RU004523"/>
    </source>
</evidence>
<dbReference type="InterPro" id="IPR036010">
    <property type="entry name" value="2Fe-2S_ferredoxin-like_sf"/>
</dbReference>
<dbReference type="Pfam" id="PF13510">
    <property type="entry name" value="Fer2_4"/>
    <property type="match status" value="1"/>
</dbReference>
<dbReference type="GO" id="GO:0046872">
    <property type="term" value="F:metal ion binding"/>
    <property type="evidence" value="ECO:0007669"/>
    <property type="project" value="UniProtKB-KW"/>
</dbReference>
<keyword evidence="20" id="KW-0472">Membrane</keyword>
<keyword evidence="11" id="KW-0809">Transit peptide</keyword>
<evidence type="ECO:0000313" key="28">
    <source>
        <dbReference type="Proteomes" id="UP000237105"/>
    </source>
</evidence>
<dbReference type="FunFam" id="3.40.50.740:FF:000012">
    <property type="entry name" value="NADH dehydrogenase [ubiquinone] iron-sulfur protein 1 mitochondrial"/>
    <property type="match status" value="1"/>
</dbReference>
<dbReference type="SUPFAM" id="SSF54862">
    <property type="entry name" value="4Fe-4S ferredoxins"/>
    <property type="match status" value="1"/>
</dbReference>
<keyword evidence="10" id="KW-0999">Mitochondrion inner membrane</keyword>
<dbReference type="FunFam" id="3.40.228.10:FF:000014">
    <property type="entry name" value="NADH-quinone oxidoreductase"/>
    <property type="match status" value="1"/>
</dbReference>
<dbReference type="PROSITE" id="PS00641">
    <property type="entry name" value="COMPLEX1_75K_1"/>
    <property type="match status" value="1"/>
</dbReference>
<dbReference type="GO" id="GO:0005743">
    <property type="term" value="C:mitochondrial inner membrane"/>
    <property type="evidence" value="ECO:0007669"/>
    <property type="project" value="UniProtKB-SubCell"/>
</dbReference>
<evidence type="ECO:0000256" key="3">
    <source>
        <dbReference type="ARBA" id="ARBA00005404"/>
    </source>
</evidence>
<dbReference type="EC" id="7.1.1.2" evidence="4"/>
<evidence type="ECO:0000256" key="11">
    <source>
        <dbReference type="ARBA" id="ARBA00022946"/>
    </source>
</evidence>
<keyword evidence="16" id="KW-0411">Iron-sulfur</keyword>
<dbReference type="SUPFAM" id="SSF54292">
    <property type="entry name" value="2Fe-2S ferredoxin-like"/>
    <property type="match status" value="1"/>
</dbReference>
<comment type="subcellular location">
    <subcellularLocation>
        <location evidence="2">Mitochondrion inner membrane</location>
    </subcellularLocation>
</comment>
<feature type="region of interest" description="Disordered" evidence="24">
    <location>
        <begin position="43"/>
        <end position="73"/>
    </location>
</feature>
<dbReference type="PANTHER" id="PTHR43105">
    <property type="entry name" value="RESPIRATORY NITRATE REDUCTASE"/>
    <property type="match status" value="1"/>
</dbReference>
<evidence type="ECO:0000256" key="15">
    <source>
        <dbReference type="ARBA" id="ARBA00023004"/>
    </source>
</evidence>
<keyword evidence="18 27" id="KW-0830">Ubiquinone</keyword>
<keyword evidence="13" id="KW-0249">Electron transport</keyword>
<dbReference type="GO" id="GO:0051539">
    <property type="term" value="F:4 iron, 4 sulfur cluster binding"/>
    <property type="evidence" value="ECO:0007669"/>
    <property type="project" value="UniProtKB-KW"/>
</dbReference>
<dbReference type="NCBIfam" id="TIGR01973">
    <property type="entry name" value="NuoG"/>
    <property type="match status" value="1"/>
</dbReference>
<evidence type="ECO:0000256" key="17">
    <source>
        <dbReference type="ARBA" id="ARBA00023027"/>
    </source>
</evidence>
<keyword evidence="7" id="KW-0679">Respiratory chain</keyword>
<dbReference type="Gene3D" id="3.10.20.740">
    <property type="match status" value="1"/>
</dbReference>
<evidence type="ECO:0000256" key="7">
    <source>
        <dbReference type="ARBA" id="ARBA00022660"/>
    </source>
</evidence>
<dbReference type="STRING" id="3476.A0A2P5B3P6"/>
<accession>A0A2P5B3P6</accession>
<dbReference type="CDD" id="cd00207">
    <property type="entry name" value="fer2"/>
    <property type="match status" value="1"/>
</dbReference>
<comment type="similarity">
    <text evidence="3 23">Belongs to the complex I 75 kDa subunit family.</text>
</comment>
<dbReference type="FunFam" id="3.40.50.740:FF:000017">
    <property type="entry name" value="NADH-quinone oxidoreductase"/>
    <property type="match status" value="1"/>
</dbReference>
<keyword evidence="8" id="KW-0001">2Fe-2S</keyword>
<dbReference type="PANTHER" id="PTHR43105:SF13">
    <property type="entry name" value="NADH-UBIQUINONE OXIDOREDUCTASE 75 KDA SUBUNIT, MITOCHONDRIAL"/>
    <property type="match status" value="1"/>
</dbReference>
<dbReference type="Pfam" id="PF22117">
    <property type="entry name" value="Fer4_Nqo3"/>
    <property type="match status" value="1"/>
</dbReference>
<sequence length="706" mass="76790">MGLGLLASKVLRPTATATATASRLLSNPRASFFLARSVSSTTELQNPDQSAAAQPQPDPTPDLPPRTPVAGARVHFPNPEDAIEVFVDGYPVKIPKGFTVLQACEVAGVDIPRFCYHSRLSIAGNCRMCLVEVEKSPKPVASCAMPALPDQSMAFGSDRGRFTEMKRSVVDKNLGPLVKTVMTRCVRFATEVAGVQDLGMLGRGSGEEIGTYVEKLMTSELSGNVIDICPVGALTSKPFAFKARNWELKGTESIDVTDAVGSNIRIDSRGPEVMRILPRLNEDINEEWISDKTRFCYDGLKRQRLNDPMIRGADGRFRAVSWVDALAVVAEVVDQVKPQEIVGIAGQLSDAESMIALKDFLNRLGSNNVWCERNGSYSDADLRSGYLMNTSISDLEKADVFLLVGTQPRVEAAMVNARIRKTVRANHAKVGYIGPQTDFNYDNQHLGTGPQTLIEIAEGRHPFSSALSNAKKPVIIVGTGLFEREDKDAIFSTVETIANNAKVVRPEWNGFNVLLLSAAQAAALDLGLVPESVNSIETAKFVYLMGADDVNLEKIPNDAFVVYQGHHGDRSVYRANVILPASAFSEKEGTYENTEGCSQQTLPAVPTVGDARDDWKIIRALSEVAGTTLPYDSLAAIRSRIRTVAPNLLHTNEREPATFSSFLKPKSGQKLSLDPFGTAVENFYMTNSITRASKIMAQCSALLSKK</sequence>
<evidence type="ECO:0000259" key="25">
    <source>
        <dbReference type="PROSITE" id="PS51085"/>
    </source>
</evidence>
<feature type="compositionally biased region" description="Pro residues" evidence="24">
    <location>
        <begin position="56"/>
        <end position="67"/>
    </location>
</feature>
<keyword evidence="6" id="KW-0004">4Fe-4S</keyword>
<dbReference type="InterPro" id="IPR000283">
    <property type="entry name" value="NADH_UbQ_OxRdtase_75kDa_su_CS"/>
</dbReference>
<evidence type="ECO:0000256" key="21">
    <source>
        <dbReference type="ARBA" id="ARBA00034078"/>
    </source>
</evidence>
<keyword evidence="28" id="KW-1185">Reference proteome</keyword>
<dbReference type="Gene3D" id="3.40.50.740">
    <property type="match status" value="2"/>
</dbReference>
<evidence type="ECO:0000256" key="4">
    <source>
        <dbReference type="ARBA" id="ARBA00012944"/>
    </source>
</evidence>
<comment type="catalytic activity">
    <reaction evidence="22">
        <text>a ubiquinone + NADH + 5 H(+)(in) = a ubiquinol + NAD(+) + 4 H(+)(out)</text>
        <dbReference type="Rhea" id="RHEA:29091"/>
        <dbReference type="Rhea" id="RHEA-COMP:9565"/>
        <dbReference type="Rhea" id="RHEA-COMP:9566"/>
        <dbReference type="ChEBI" id="CHEBI:15378"/>
        <dbReference type="ChEBI" id="CHEBI:16389"/>
        <dbReference type="ChEBI" id="CHEBI:17976"/>
        <dbReference type="ChEBI" id="CHEBI:57540"/>
        <dbReference type="ChEBI" id="CHEBI:57945"/>
        <dbReference type="EC" id="7.1.1.2"/>
    </reaction>
</comment>
<keyword evidence="17" id="KW-0520">NAD</keyword>
<evidence type="ECO:0000256" key="18">
    <source>
        <dbReference type="ARBA" id="ARBA00023075"/>
    </source>
</evidence>
<dbReference type="FunFam" id="3.30.70.20:FF:000002">
    <property type="entry name" value="NADH-ubiquinone oxidoreductase 75 kDa subunit"/>
    <property type="match status" value="1"/>
</dbReference>
<evidence type="ECO:0000256" key="10">
    <source>
        <dbReference type="ARBA" id="ARBA00022792"/>
    </source>
</evidence>
<evidence type="ECO:0000256" key="19">
    <source>
        <dbReference type="ARBA" id="ARBA00023128"/>
    </source>
</evidence>
<dbReference type="GO" id="GO:0051537">
    <property type="term" value="F:2 iron, 2 sulfur cluster binding"/>
    <property type="evidence" value="ECO:0007669"/>
    <property type="project" value="UniProtKB-KW"/>
</dbReference>
<evidence type="ECO:0000256" key="13">
    <source>
        <dbReference type="ARBA" id="ARBA00022982"/>
    </source>
</evidence>
<comment type="caution">
    <text evidence="27">The sequence shown here is derived from an EMBL/GenBank/DDBJ whole genome shotgun (WGS) entry which is preliminary data.</text>
</comment>
<evidence type="ECO:0000256" key="22">
    <source>
        <dbReference type="ARBA" id="ARBA00049551"/>
    </source>
</evidence>
<dbReference type="CDD" id="cd02773">
    <property type="entry name" value="MopB_Res-Cmplx1_Nad11"/>
    <property type="match status" value="1"/>
</dbReference>
<dbReference type="AlphaFoldDB" id="A0A2P5B3P6"/>
<evidence type="ECO:0000256" key="1">
    <source>
        <dbReference type="ARBA" id="ARBA00001966"/>
    </source>
</evidence>
<gene>
    <name evidence="27" type="ORF">PanWU01x14_274140</name>
</gene>
<feature type="domain" description="4Fe-4S Mo/W bis-MGD-type" evidence="26">
    <location>
        <begin position="248"/>
        <end position="304"/>
    </location>
</feature>
<name>A0A2P5B3P6_PARAD</name>
<evidence type="ECO:0000256" key="16">
    <source>
        <dbReference type="ARBA" id="ARBA00023014"/>
    </source>
</evidence>
<dbReference type="InterPro" id="IPR015405">
    <property type="entry name" value="NDUFS1-like_C"/>
</dbReference>
<organism evidence="27 28">
    <name type="scientific">Parasponia andersonii</name>
    <name type="common">Sponia andersonii</name>
    <dbReference type="NCBI Taxonomy" id="3476"/>
    <lineage>
        <taxon>Eukaryota</taxon>
        <taxon>Viridiplantae</taxon>
        <taxon>Streptophyta</taxon>
        <taxon>Embryophyta</taxon>
        <taxon>Tracheophyta</taxon>
        <taxon>Spermatophyta</taxon>
        <taxon>Magnoliopsida</taxon>
        <taxon>eudicotyledons</taxon>
        <taxon>Gunneridae</taxon>
        <taxon>Pentapetalae</taxon>
        <taxon>rosids</taxon>
        <taxon>fabids</taxon>
        <taxon>Rosales</taxon>
        <taxon>Cannabaceae</taxon>
        <taxon>Parasponia</taxon>
    </lineage>
</organism>